<keyword evidence="3" id="KW-0560">Oxidoreductase</keyword>
<comment type="similarity">
    <text evidence="2">Belongs to the bacterial PQQ dehydrogenase family.</text>
</comment>
<accession>A0A382B1D9</accession>
<evidence type="ECO:0000256" key="1">
    <source>
        <dbReference type="ARBA" id="ARBA00001931"/>
    </source>
</evidence>
<gene>
    <name evidence="5" type="ORF">METZ01_LOCUS160494</name>
</gene>
<proteinExistence type="inferred from homology"/>
<dbReference type="PANTHER" id="PTHR32303:SF4">
    <property type="entry name" value="QUINOPROTEIN GLUCOSE DEHYDROGENASE"/>
    <property type="match status" value="1"/>
</dbReference>
<dbReference type="SUPFAM" id="SSF50998">
    <property type="entry name" value="Quinoprotein alcohol dehydrogenase-like"/>
    <property type="match status" value="1"/>
</dbReference>
<dbReference type="InterPro" id="IPR018391">
    <property type="entry name" value="PQQ_b-propeller_rpt"/>
</dbReference>
<dbReference type="Pfam" id="PF01011">
    <property type="entry name" value="PQQ"/>
    <property type="match status" value="1"/>
</dbReference>
<dbReference type="Gene3D" id="2.140.10.10">
    <property type="entry name" value="Quinoprotein alcohol dehydrogenase-like superfamily"/>
    <property type="match status" value="2"/>
</dbReference>
<protein>
    <recommendedName>
        <fullName evidence="4">Pyrrolo-quinoline quinone repeat domain-containing protein</fullName>
    </recommendedName>
</protein>
<dbReference type="PANTHER" id="PTHR32303">
    <property type="entry name" value="QUINOPROTEIN ALCOHOL DEHYDROGENASE (CYTOCHROME C)"/>
    <property type="match status" value="1"/>
</dbReference>
<feature type="domain" description="Pyrrolo-quinoline quinone repeat" evidence="4">
    <location>
        <begin position="33"/>
        <end position="625"/>
    </location>
</feature>
<dbReference type="GO" id="GO:0016491">
    <property type="term" value="F:oxidoreductase activity"/>
    <property type="evidence" value="ECO:0007669"/>
    <property type="project" value="UniProtKB-KW"/>
</dbReference>
<evidence type="ECO:0000259" key="4">
    <source>
        <dbReference type="Pfam" id="PF01011"/>
    </source>
</evidence>
<dbReference type="InterPro" id="IPR011047">
    <property type="entry name" value="Quinoprotein_ADH-like_sf"/>
</dbReference>
<organism evidence="5">
    <name type="scientific">marine metagenome</name>
    <dbReference type="NCBI Taxonomy" id="408172"/>
    <lineage>
        <taxon>unclassified sequences</taxon>
        <taxon>metagenomes</taxon>
        <taxon>ecological metagenomes</taxon>
    </lineage>
</organism>
<dbReference type="InterPro" id="IPR002372">
    <property type="entry name" value="PQQ_rpt_dom"/>
</dbReference>
<dbReference type="EMBL" id="UINC01027787">
    <property type="protein sequence ID" value="SVB07640.1"/>
    <property type="molecule type" value="Genomic_DNA"/>
</dbReference>
<comment type="cofactor">
    <cofactor evidence="1">
        <name>pyrroloquinoline quinone</name>
        <dbReference type="ChEBI" id="CHEBI:58442"/>
    </cofactor>
</comment>
<name>A0A382B1D9_9ZZZZ</name>
<dbReference type="AlphaFoldDB" id="A0A382B1D9"/>
<evidence type="ECO:0000256" key="3">
    <source>
        <dbReference type="ARBA" id="ARBA00023002"/>
    </source>
</evidence>
<dbReference type="SMART" id="SM00564">
    <property type="entry name" value="PQQ"/>
    <property type="match status" value="4"/>
</dbReference>
<sequence>MKKDRLCALVIAWLVTVAVTSLSAQTDMAPQGWRYFGGNKAFMRYAPLDQVHKGNVGELSVLWRRAATDPAFTARFPDRAVSGNLRSTPILIDDVLYAPNALGLVEAFDPGTGETIWRQKPFDASPEEAFGRSSRGVDYWEDGMEQRILSVRGAYLYALDVKTGNSYSNFGEQGRVNLIPPSARSFSWSSGPIVVGDVVVIGGVVDGAGDSGMNWRGSHPEHLRGYDVRSGRLLWTFHVVPQEGELGVDSWGEDSWKYSGDLGSWCCFSADEELGFVYVPFSAPTAAYFGGHRPGYNLFSNSLVAIDAKTGERVWHFQMVHHDLWEYDTVGPPILGEITVDGRRIHAVMQPSKTGFLYVFDRQTGEPVWPIEERLVPQSDVPGEHSSPTQPFPTKPAPFAQIGITEDDLIDFTPEIRERALAIADSFVFGSIFTPPSIVTEEPGRGGTLMLPGSWGAGNWNTGAFDPETGFYYAFAHSIPRVYRLEKTTDPDSEMPYWSPNRDAPYLDGLPITKPPWGRITAIDMNTGIHVWSAANGDALRDHPLLTDLDLPPLGIASRPAALVTRTLLFIGDGADVFGGVQRNMWGRGFRAYDKATGKVLWDTELPTGVTGAPMTYMFQGKQYIVVPIGGRDDPPEWLALGLG</sequence>
<evidence type="ECO:0000313" key="5">
    <source>
        <dbReference type="EMBL" id="SVB07640.1"/>
    </source>
</evidence>
<reference evidence="5" key="1">
    <citation type="submission" date="2018-05" db="EMBL/GenBank/DDBJ databases">
        <authorList>
            <person name="Lanie J.A."/>
            <person name="Ng W.-L."/>
            <person name="Kazmierczak K.M."/>
            <person name="Andrzejewski T.M."/>
            <person name="Davidsen T.M."/>
            <person name="Wayne K.J."/>
            <person name="Tettelin H."/>
            <person name="Glass J.I."/>
            <person name="Rusch D."/>
            <person name="Podicherti R."/>
            <person name="Tsui H.-C.T."/>
            <person name="Winkler M.E."/>
        </authorList>
    </citation>
    <scope>NUCLEOTIDE SEQUENCE</scope>
</reference>
<evidence type="ECO:0000256" key="2">
    <source>
        <dbReference type="ARBA" id="ARBA00008156"/>
    </source>
</evidence>